<dbReference type="PANTHER" id="PTHR31118:SF32">
    <property type="entry name" value="KYNURENINE FORMAMIDASE"/>
    <property type="match status" value="1"/>
</dbReference>
<dbReference type="Gene3D" id="3.50.30.50">
    <property type="entry name" value="Putative cyclase"/>
    <property type="match status" value="1"/>
</dbReference>
<keyword evidence="2" id="KW-1185">Reference proteome</keyword>
<dbReference type="KEGG" id="pmet:G4Y79_06810"/>
<sequence>MFRLLSFPLSASAPVWPGNPPAAQTEANSAIANGDNANTTILHLFSHSGTHLDAPKHFNDAGASAYQLPIDRYIFHSPLVLEVPKPEGGPIHQYELEPYAQQLGAADLAMLRTGWIEKRTSEPKRYPQEGPYLDPEAARYLMTFSKLKGVAIDAVSIGAPYAYPESVATHQALTGVGRDDGHFLLILEDLRIDADLGNARRIYAWPLLIEGSDGSPCTIVAEFPD</sequence>
<name>A0A7S8EC93_9CHLR</name>
<dbReference type="PANTHER" id="PTHR31118">
    <property type="entry name" value="CYCLASE-LIKE PROTEIN 2"/>
    <property type="match status" value="1"/>
</dbReference>
<dbReference type="EMBL" id="CP062983">
    <property type="protein sequence ID" value="QPC84083.1"/>
    <property type="molecule type" value="Genomic_DNA"/>
</dbReference>
<reference evidence="1 2" key="1">
    <citation type="submission" date="2020-02" db="EMBL/GenBank/DDBJ databases">
        <authorList>
            <person name="Zheng R.K."/>
            <person name="Sun C.M."/>
        </authorList>
    </citation>
    <scope>NUCLEOTIDE SEQUENCE [LARGE SCALE GENOMIC DNA]</scope>
    <source>
        <strain evidence="2">rifampicinis</strain>
    </source>
</reference>
<protein>
    <submittedName>
        <fullName evidence="1">Cyclase family protein</fullName>
    </submittedName>
</protein>
<dbReference type="InterPro" id="IPR037175">
    <property type="entry name" value="KFase_sf"/>
</dbReference>
<gene>
    <name evidence="1" type="ORF">G4Y79_06810</name>
</gene>
<dbReference type="GO" id="GO:0019441">
    <property type="term" value="P:L-tryptophan catabolic process to kynurenine"/>
    <property type="evidence" value="ECO:0007669"/>
    <property type="project" value="InterPro"/>
</dbReference>
<dbReference type="SUPFAM" id="SSF102198">
    <property type="entry name" value="Putative cyclase"/>
    <property type="match status" value="1"/>
</dbReference>
<evidence type="ECO:0000313" key="1">
    <source>
        <dbReference type="EMBL" id="QPC84083.1"/>
    </source>
</evidence>
<evidence type="ECO:0000313" key="2">
    <source>
        <dbReference type="Proteomes" id="UP000594468"/>
    </source>
</evidence>
<dbReference type="Proteomes" id="UP000594468">
    <property type="component" value="Chromosome"/>
</dbReference>
<dbReference type="Pfam" id="PF04199">
    <property type="entry name" value="Cyclase"/>
    <property type="match status" value="1"/>
</dbReference>
<organism evidence="1 2">
    <name type="scientific">Phototrophicus methaneseepsis</name>
    <dbReference type="NCBI Taxonomy" id="2710758"/>
    <lineage>
        <taxon>Bacteria</taxon>
        <taxon>Bacillati</taxon>
        <taxon>Chloroflexota</taxon>
        <taxon>Candidatus Thermofontia</taxon>
        <taxon>Phototrophicales</taxon>
        <taxon>Phototrophicaceae</taxon>
        <taxon>Phototrophicus</taxon>
    </lineage>
</organism>
<dbReference type="RefSeq" id="WP_195172147.1">
    <property type="nucleotide sequence ID" value="NZ_CP062983.1"/>
</dbReference>
<dbReference type="AlphaFoldDB" id="A0A7S8EC93"/>
<dbReference type="InterPro" id="IPR007325">
    <property type="entry name" value="KFase/CYL"/>
</dbReference>
<proteinExistence type="predicted"/>
<accession>A0A7S8EC93</accession>
<dbReference type="GO" id="GO:0004061">
    <property type="term" value="F:arylformamidase activity"/>
    <property type="evidence" value="ECO:0007669"/>
    <property type="project" value="InterPro"/>
</dbReference>